<gene>
    <name evidence="2" type="ORF">PCOR1329_LOCUS51326</name>
</gene>
<reference evidence="2" key="1">
    <citation type="submission" date="2023-10" db="EMBL/GenBank/DDBJ databases">
        <authorList>
            <person name="Chen Y."/>
            <person name="Shah S."/>
            <person name="Dougan E. K."/>
            <person name="Thang M."/>
            <person name="Chan C."/>
        </authorList>
    </citation>
    <scope>NUCLEOTIDE SEQUENCE [LARGE SCALE GENOMIC DNA]</scope>
</reference>
<dbReference type="EMBL" id="CAUYUJ010016225">
    <property type="protein sequence ID" value="CAK0863091.1"/>
    <property type="molecule type" value="Genomic_DNA"/>
</dbReference>
<protein>
    <submittedName>
        <fullName evidence="2">Uncharacterized protein</fullName>
    </submittedName>
</protein>
<dbReference type="Proteomes" id="UP001189429">
    <property type="component" value="Unassembled WGS sequence"/>
</dbReference>
<organism evidence="2 3">
    <name type="scientific">Prorocentrum cordatum</name>
    <dbReference type="NCBI Taxonomy" id="2364126"/>
    <lineage>
        <taxon>Eukaryota</taxon>
        <taxon>Sar</taxon>
        <taxon>Alveolata</taxon>
        <taxon>Dinophyceae</taxon>
        <taxon>Prorocentrales</taxon>
        <taxon>Prorocentraceae</taxon>
        <taxon>Prorocentrum</taxon>
    </lineage>
</organism>
<evidence type="ECO:0000313" key="2">
    <source>
        <dbReference type="EMBL" id="CAK0863091.1"/>
    </source>
</evidence>
<feature type="compositionally biased region" description="Basic and acidic residues" evidence="1">
    <location>
        <begin position="94"/>
        <end position="120"/>
    </location>
</feature>
<feature type="compositionally biased region" description="Basic and acidic residues" evidence="1">
    <location>
        <begin position="58"/>
        <end position="69"/>
    </location>
</feature>
<sequence length="120" mass="12851">MESLYRTNARMDRDQFERAEQEFRRVGGEGNLPLSDLAAQAGARAAVAAERATRRRAQRDDGGPADAKRPRQARGDPSGVSQDSGARGSASIDASDRSARGQSDHAATSERAHGERTRSG</sequence>
<accession>A0ABN9USR4</accession>
<feature type="region of interest" description="Disordered" evidence="1">
    <location>
        <begin position="40"/>
        <end position="120"/>
    </location>
</feature>
<keyword evidence="3" id="KW-1185">Reference proteome</keyword>
<feature type="compositionally biased region" description="Low complexity" evidence="1">
    <location>
        <begin position="83"/>
        <end position="93"/>
    </location>
</feature>
<evidence type="ECO:0000256" key="1">
    <source>
        <dbReference type="SAM" id="MobiDB-lite"/>
    </source>
</evidence>
<comment type="caution">
    <text evidence="2">The sequence shown here is derived from an EMBL/GenBank/DDBJ whole genome shotgun (WGS) entry which is preliminary data.</text>
</comment>
<proteinExistence type="predicted"/>
<name>A0ABN9USR4_9DINO</name>
<feature type="compositionally biased region" description="Low complexity" evidence="1">
    <location>
        <begin position="40"/>
        <end position="50"/>
    </location>
</feature>
<evidence type="ECO:0000313" key="3">
    <source>
        <dbReference type="Proteomes" id="UP001189429"/>
    </source>
</evidence>